<accession>A0A1G7RHL4</accession>
<protein>
    <submittedName>
        <fullName evidence="1">Uncharacterized protein</fullName>
    </submittedName>
</protein>
<reference evidence="2" key="1">
    <citation type="submission" date="2016-10" db="EMBL/GenBank/DDBJ databases">
        <authorList>
            <person name="Varghese N."/>
            <person name="Submissions S."/>
        </authorList>
    </citation>
    <scope>NUCLEOTIDE SEQUENCE [LARGE SCALE GENOMIC DNA]</scope>
    <source>
        <strain evidence="2">CGMCC 4.3506</strain>
    </source>
</reference>
<evidence type="ECO:0000313" key="2">
    <source>
        <dbReference type="Proteomes" id="UP000199623"/>
    </source>
</evidence>
<dbReference type="AlphaFoldDB" id="A0A1G7RHL4"/>
<name>A0A1G7RHL4_9PSEU</name>
<sequence>MRHLARRSPAFIGMRIVVHEDHVEVTQPESLELGFETLSATLARTPAEDWPDLVDDHFRRVLTLATTDTSDLEGPTESVLQHTYVRLATTDSGVAEVASYAEEIVPGLLWTLAFDRPESISVMKDEDVRRHGFEELWNAGLRNLSQELPDRFMEAGGVHYLQGSDYVGSLALILPWVVETVTGLTEMPHGALVAMPARDQFLFYVIGNEGTEGVLAAMEEIGRLAAECYSESAYQLSSRVYWWSASNGFETVGHHNGTGMTTYYSDDFENVLFDVGVRFG</sequence>
<keyword evidence="2" id="KW-1185">Reference proteome</keyword>
<evidence type="ECO:0000313" key="1">
    <source>
        <dbReference type="EMBL" id="SDG10326.1"/>
    </source>
</evidence>
<dbReference type="STRING" id="200378.SAMN05216553_105343"/>
<proteinExistence type="predicted"/>
<dbReference type="EMBL" id="FNCC01000005">
    <property type="protein sequence ID" value="SDG10326.1"/>
    <property type="molecule type" value="Genomic_DNA"/>
</dbReference>
<gene>
    <name evidence="1" type="ORF">SAMN05216553_105343</name>
</gene>
<organism evidence="1 2">
    <name type="scientific">Lentzea fradiae</name>
    <dbReference type="NCBI Taxonomy" id="200378"/>
    <lineage>
        <taxon>Bacteria</taxon>
        <taxon>Bacillati</taxon>
        <taxon>Actinomycetota</taxon>
        <taxon>Actinomycetes</taxon>
        <taxon>Pseudonocardiales</taxon>
        <taxon>Pseudonocardiaceae</taxon>
        <taxon>Lentzea</taxon>
    </lineage>
</organism>
<dbReference type="Proteomes" id="UP000199623">
    <property type="component" value="Unassembled WGS sequence"/>
</dbReference>